<feature type="transmembrane region" description="Helical" evidence="7">
    <location>
        <begin position="47"/>
        <end position="65"/>
    </location>
</feature>
<evidence type="ECO:0000256" key="1">
    <source>
        <dbReference type="ARBA" id="ARBA00004141"/>
    </source>
</evidence>
<feature type="transmembrane region" description="Helical" evidence="7">
    <location>
        <begin position="127"/>
        <end position="145"/>
    </location>
</feature>
<evidence type="ECO:0000256" key="5">
    <source>
        <dbReference type="ARBA" id="ARBA00023136"/>
    </source>
</evidence>
<comment type="caution">
    <text evidence="9">The sequence shown here is derived from an EMBL/GenBank/DDBJ whole genome shotgun (WGS) entry which is preliminary data.</text>
</comment>
<dbReference type="PANTHER" id="PTHR31247:SF5">
    <property type="entry name" value="DUF4203 DOMAIN-CONTAINING PROTEIN"/>
    <property type="match status" value="1"/>
</dbReference>
<dbReference type="InterPro" id="IPR040236">
    <property type="entry name" value="TMEM198"/>
</dbReference>
<feature type="transmembrane region" description="Helical" evidence="7">
    <location>
        <begin position="71"/>
        <end position="90"/>
    </location>
</feature>
<evidence type="ECO:0000259" key="8">
    <source>
        <dbReference type="Pfam" id="PF13886"/>
    </source>
</evidence>
<evidence type="ECO:0000256" key="4">
    <source>
        <dbReference type="ARBA" id="ARBA00022989"/>
    </source>
</evidence>
<keyword evidence="5 7" id="KW-0472">Membrane</keyword>
<keyword evidence="3 7" id="KW-0812">Transmembrane</keyword>
<feature type="transmembrane region" description="Helical" evidence="7">
    <location>
        <begin position="152"/>
        <end position="170"/>
    </location>
</feature>
<feature type="transmembrane region" description="Helical" evidence="7">
    <location>
        <begin position="176"/>
        <end position="193"/>
    </location>
</feature>
<dbReference type="InterPro" id="IPR025256">
    <property type="entry name" value="TM7S3/TM198-like_dom"/>
</dbReference>
<evidence type="ECO:0000256" key="2">
    <source>
        <dbReference type="ARBA" id="ARBA00006244"/>
    </source>
</evidence>
<dbReference type="Proteomes" id="UP000789375">
    <property type="component" value="Unassembled WGS sequence"/>
</dbReference>
<organism evidence="9 10">
    <name type="scientific">Funneliformis mosseae</name>
    <name type="common">Endomycorrhizal fungus</name>
    <name type="synonym">Glomus mosseae</name>
    <dbReference type="NCBI Taxonomy" id="27381"/>
    <lineage>
        <taxon>Eukaryota</taxon>
        <taxon>Fungi</taxon>
        <taxon>Fungi incertae sedis</taxon>
        <taxon>Mucoromycota</taxon>
        <taxon>Glomeromycotina</taxon>
        <taxon>Glomeromycetes</taxon>
        <taxon>Glomerales</taxon>
        <taxon>Glomeraceae</taxon>
        <taxon>Funneliformis</taxon>
    </lineage>
</organism>
<dbReference type="Pfam" id="PF13886">
    <property type="entry name" value="TM7S3_TM198"/>
    <property type="match status" value="1"/>
</dbReference>
<evidence type="ECO:0000313" key="10">
    <source>
        <dbReference type="Proteomes" id="UP000789375"/>
    </source>
</evidence>
<comment type="subcellular location">
    <subcellularLocation>
        <location evidence="1">Membrane</location>
        <topology evidence="1">Multi-pass membrane protein</topology>
    </subcellularLocation>
</comment>
<feature type="domain" description="TM7S3/TM198-like" evidence="8">
    <location>
        <begin position="50"/>
        <end position="239"/>
    </location>
</feature>
<evidence type="ECO:0000256" key="3">
    <source>
        <dbReference type="ARBA" id="ARBA00022692"/>
    </source>
</evidence>
<evidence type="ECO:0000256" key="7">
    <source>
        <dbReference type="SAM" id="Phobius"/>
    </source>
</evidence>
<sequence length="331" mass="37612">MVLTPSGSPTPTLSPTAKILYNVSPSYNVSYGEPAPFLKTRNTWQSVLYGIIFMTIGLIETFFGYKLIRITLLLMGFLFWSSTSLVILLIMDNSQKYFRSALYYFVIWLSTGTIGGLLSFWCWHLGLILTSAYGGFAFIMTFLTLIPISIDIIRYSLISFFILLPPILVYKYERESIYVATSVAGSYTFFCGVDEFAHQGYREMIQFIRHEGTLRFIPTIIIYIMILLSVLLAALGITFEYKCHENPSFNVWCGDKPLGGGDELVIKRNKNFSFVEFIKFFVNIKLRLTLLLIKMRFVKVNSNNEISTGQAVDSSNTPDSRVIINVDNSVI</sequence>
<reference evidence="9" key="1">
    <citation type="submission" date="2021-06" db="EMBL/GenBank/DDBJ databases">
        <authorList>
            <person name="Kallberg Y."/>
            <person name="Tangrot J."/>
            <person name="Rosling A."/>
        </authorList>
    </citation>
    <scope>NUCLEOTIDE SEQUENCE</scope>
    <source>
        <strain evidence="9">87-6 pot B 2015</strain>
    </source>
</reference>
<dbReference type="AlphaFoldDB" id="A0A9N8VVC8"/>
<dbReference type="EMBL" id="CAJVPP010000275">
    <property type="protein sequence ID" value="CAG8463931.1"/>
    <property type="molecule type" value="Genomic_DNA"/>
</dbReference>
<gene>
    <name evidence="9" type="ORF">FMOSSE_LOCUS2181</name>
</gene>
<keyword evidence="10" id="KW-1185">Reference proteome</keyword>
<feature type="transmembrane region" description="Helical" evidence="7">
    <location>
        <begin position="102"/>
        <end position="121"/>
    </location>
</feature>
<protein>
    <recommendedName>
        <fullName evidence="6">Transmembrane protein 198</fullName>
    </recommendedName>
</protein>
<dbReference type="PANTHER" id="PTHR31247">
    <property type="entry name" value="TRANSMEMBRANE PROTEIN 198 FAMILY MEMBER"/>
    <property type="match status" value="1"/>
</dbReference>
<evidence type="ECO:0000313" key="9">
    <source>
        <dbReference type="EMBL" id="CAG8463931.1"/>
    </source>
</evidence>
<name>A0A9N8VVC8_FUNMO</name>
<proteinExistence type="inferred from homology"/>
<accession>A0A9N8VVC8</accession>
<comment type="similarity">
    <text evidence="2">Belongs to the TMEM198 family.</text>
</comment>
<evidence type="ECO:0000256" key="6">
    <source>
        <dbReference type="ARBA" id="ARBA00049737"/>
    </source>
</evidence>
<feature type="transmembrane region" description="Helical" evidence="7">
    <location>
        <begin position="214"/>
        <end position="239"/>
    </location>
</feature>
<dbReference type="GO" id="GO:0005886">
    <property type="term" value="C:plasma membrane"/>
    <property type="evidence" value="ECO:0007669"/>
    <property type="project" value="TreeGrafter"/>
</dbReference>
<keyword evidence="4 7" id="KW-1133">Transmembrane helix</keyword>